<dbReference type="InterPro" id="IPR051466">
    <property type="entry name" value="D-amino_acid_metab_enzyme"/>
</dbReference>
<dbReference type="Proteomes" id="UP000244162">
    <property type="component" value="Unassembled WGS sequence"/>
</dbReference>
<dbReference type="PANTHER" id="PTHR28004">
    <property type="entry name" value="ZGC:162816-RELATED"/>
    <property type="match status" value="1"/>
</dbReference>
<dbReference type="AlphaFoldDB" id="A0A2T5G0B2"/>
<dbReference type="PANTHER" id="PTHR28004:SF2">
    <property type="entry name" value="D-SERINE DEHYDRATASE"/>
    <property type="match status" value="1"/>
</dbReference>
<sequence>MHKEDQAVDAATTIDRTFEKAGRTTTLGELETPCLILDAERMDRNIARLRGRLDPFGVSLRPHLKTAKSVEVARRVMTSPAGPATVSTLKEAAQFAAAGVRDIIYAVGIAPSKLARVLELRAEGVDIAVVLDTVEQAEAVAAASRAAGVRIPALIEVDCDGHRSGVLPTDAARLVEIGHALARDAELRGVITHAGGSYAARGAEALRQCAEAERRGVVDAAAILRNAGLPCPVVSVGSTPTAHYATDLTGVTEVRAGVFIFFDLVMAGVGVCRIEDIAISVLATVIGHQHDKGWILIDAGWMAMSQDRGTSKQAVNQGYGLVCDIAGNAYADLIVADANQEHGIIMVRPGSGAVLPDLAIGDRVRILPNHACATGAQHRRYHVVHGTSDVVEAEWLRFGGW</sequence>
<dbReference type="InterPro" id="IPR029066">
    <property type="entry name" value="PLP-binding_barrel"/>
</dbReference>
<feature type="domain" description="D-serine dehydratase-like" evidence="3">
    <location>
        <begin position="278"/>
        <end position="385"/>
    </location>
</feature>
<protein>
    <submittedName>
        <fullName evidence="4">Alanine racemase</fullName>
    </submittedName>
</protein>
<dbReference type="SMART" id="SM01119">
    <property type="entry name" value="D-ser_dehydrat"/>
    <property type="match status" value="1"/>
</dbReference>
<dbReference type="InterPro" id="IPR026956">
    <property type="entry name" value="D-ser_dehydrat-like_dom"/>
</dbReference>
<dbReference type="Gene3D" id="2.40.37.20">
    <property type="entry name" value="D-serine dehydratase-like domain"/>
    <property type="match status" value="1"/>
</dbReference>
<dbReference type="Pfam" id="PF01168">
    <property type="entry name" value="Ala_racemase_N"/>
    <property type="match status" value="1"/>
</dbReference>
<dbReference type="Gene3D" id="3.20.20.10">
    <property type="entry name" value="Alanine racemase"/>
    <property type="match status" value="1"/>
</dbReference>
<evidence type="ECO:0000313" key="5">
    <source>
        <dbReference type="Proteomes" id="UP000244162"/>
    </source>
</evidence>
<gene>
    <name evidence="4" type="ORF">CLG96_06075</name>
</gene>
<evidence type="ECO:0000256" key="1">
    <source>
        <dbReference type="ARBA" id="ARBA00005323"/>
    </source>
</evidence>
<keyword evidence="2" id="KW-0456">Lyase</keyword>
<dbReference type="GO" id="GO:0036088">
    <property type="term" value="P:D-serine catabolic process"/>
    <property type="evidence" value="ECO:0007669"/>
    <property type="project" value="TreeGrafter"/>
</dbReference>
<organism evidence="4 5">
    <name type="scientific">Sphingomonas oleivorans</name>
    <dbReference type="NCBI Taxonomy" id="1735121"/>
    <lineage>
        <taxon>Bacteria</taxon>
        <taxon>Pseudomonadati</taxon>
        <taxon>Pseudomonadota</taxon>
        <taxon>Alphaproteobacteria</taxon>
        <taxon>Sphingomonadales</taxon>
        <taxon>Sphingomonadaceae</taxon>
        <taxon>Sphingomonas</taxon>
    </lineage>
</organism>
<name>A0A2T5G0B2_9SPHN</name>
<evidence type="ECO:0000313" key="4">
    <source>
        <dbReference type="EMBL" id="PTQ12401.1"/>
    </source>
</evidence>
<dbReference type="Pfam" id="PF14031">
    <property type="entry name" value="D-ser_dehydrat"/>
    <property type="match status" value="1"/>
</dbReference>
<accession>A0A2T5G0B2</accession>
<proteinExistence type="inferred from homology"/>
<dbReference type="SUPFAM" id="SSF51419">
    <property type="entry name" value="PLP-binding barrel"/>
    <property type="match status" value="1"/>
</dbReference>
<dbReference type="InterPro" id="IPR001608">
    <property type="entry name" value="Ala_racemase_N"/>
</dbReference>
<dbReference type="OrthoDB" id="9772497at2"/>
<reference evidence="4 5" key="1">
    <citation type="submission" date="2017-09" db="EMBL/GenBank/DDBJ databases">
        <title>Sphingomonas panjinensis sp.nov., isolated from oil-contaminated soil.</title>
        <authorList>
            <person name="Wang L."/>
            <person name="Chen L."/>
        </authorList>
    </citation>
    <scope>NUCLEOTIDE SEQUENCE [LARGE SCALE GENOMIC DNA]</scope>
    <source>
        <strain evidence="4 5">FW-11</strain>
    </source>
</reference>
<dbReference type="EMBL" id="NWBU01000005">
    <property type="protein sequence ID" value="PTQ12401.1"/>
    <property type="molecule type" value="Genomic_DNA"/>
</dbReference>
<comment type="similarity">
    <text evidence="1">Belongs to the DSD1 family.</text>
</comment>
<keyword evidence="5" id="KW-1185">Reference proteome</keyword>
<comment type="caution">
    <text evidence="4">The sequence shown here is derived from an EMBL/GenBank/DDBJ whole genome shotgun (WGS) entry which is preliminary data.</text>
</comment>
<dbReference type="GO" id="GO:0008721">
    <property type="term" value="F:D-serine ammonia-lyase activity"/>
    <property type="evidence" value="ECO:0007669"/>
    <property type="project" value="TreeGrafter"/>
</dbReference>
<evidence type="ECO:0000256" key="2">
    <source>
        <dbReference type="ARBA" id="ARBA00023239"/>
    </source>
</evidence>
<dbReference type="InterPro" id="IPR042208">
    <property type="entry name" value="D-ser_dehydrat-like_sf"/>
</dbReference>
<evidence type="ECO:0000259" key="3">
    <source>
        <dbReference type="SMART" id="SM01119"/>
    </source>
</evidence>